<keyword evidence="1" id="KW-1133">Transmembrane helix</keyword>
<protein>
    <recommendedName>
        <fullName evidence="3">ResB-like domain-containing protein</fullName>
    </recommendedName>
</protein>
<feature type="transmembrane region" description="Helical" evidence="1">
    <location>
        <begin position="103"/>
        <end position="126"/>
    </location>
</feature>
<sequence length="284" mass="31854">MKRTYELLSSMQFTTVILAVLVFWFAWGLLLAESPVYEGGFKIMNSVLVPVWFSGDKQPPLLLKVWFVGLCSGMLILAVNLVFCSWNKLIRLMKGNVLRSRMVMLVIHVVFGLVALGHFGSFLLGYRYENILLREGQSFSLPQGYSLAVGEVHFKDDMKLLNQSPNEHVPLAVLSQGNFCEVAFLRNGETQAQGRAYFMKPFTWKDIQVTLKRFTPPKEKKGPGFEGRTPSVRLIVSRNPVKGLVLFLFPVMIAGIALYLVMTWRSGGNGNHKAPLQEPGGHGM</sequence>
<keyword evidence="1" id="KW-0472">Membrane</keyword>
<feature type="transmembrane region" description="Helical" evidence="1">
    <location>
        <begin position="244"/>
        <end position="264"/>
    </location>
</feature>
<dbReference type="EMBL" id="UPXX01000029">
    <property type="protein sequence ID" value="VBB45467.1"/>
    <property type="molecule type" value="Genomic_DNA"/>
</dbReference>
<keyword evidence="1" id="KW-0812">Transmembrane</keyword>
<dbReference type="AlphaFoldDB" id="A0A653ABM3"/>
<reference evidence="2" key="1">
    <citation type="submission" date="2018-07" db="EMBL/GenBank/DDBJ databases">
        <authorList>
            <consortium name="Genoscope - CEA"/>
            <person name="William W."/>
        </authorList>
    </citation>
    <scope>NUCLEOTIDE SEQUENCE</scope>
    <source>
        <strain evidence="2">IK1</strain>
    </source>
</reference>
<evidence type="ECO:0000256" key="1">
    <source>
        <dbReference type="SAM" id="Phobius"/>
    </source>
</evidence>
<evidence type="ECO:0000313" key="2">
    <source>
        <dbReference type="EMBL" id="VBB45467.1"/>
    </source>
</evidence>
<name>A0A653ABM3_UNCDX</name>
<proteinExistence type="predicted"/>
<accession>A0A653ABM3</accession>
<gene>
    <name evidence="2" type="ORF">TRIP_B350418</name>
</gene>
<feature type="transmembrane region" description="Helical" evidence="1">
    <location>
        <begin position="61"/>
        <end position="83"/>
    </location>
</feature>
<evidence type="ECO:0008006" key="3">
    <source>
        <dbReference type="Google" id="ProtNLM"/>
    </source>
</evidence>
<organism evidence="2">
    <name type="scientific">Uncultured Desulfatiglans sp</name>
    <dbReference type="NCBI Taxonomy" id="1748965"/>
    <lineage>
        <taxon>Bacteria</taxon>
        <taxon>Pseudomonadati</taxon>
        <taxon>Thermodesulfobacteriota</taxon>
        <taxon>Desulfobacteria</taxon>
        <taxon>Desulfatiglandales</taxon>
        <taxon>Desulfatiglandaceae</taxon>
        <taxon>Desulfatiglans</taxon>
        <taxon>environmental samples</taxon>
    </lineage>
</organism>